<evidence type="ECO:0000313" key="2">
    <source>
        <dbReference type="Proteomes" id="UP001283361"/>
    </source>
</evidence>
<gene>
    <name evidence="1" type="ORF">RRG08_005931</name>
</gene>
<feature type="non-terminal residue" evidence="1">
    <location>
        <position position="197"/>
    </location>
</feature>
<name>A0AAE0ZA31_9GAST</name>
<dbReference type="Proteomes" id="UP001283361">
    <property type="component" value="Unassembled WGS sequence"/>
</dbReference>
<dbReference type="EMBL" id="JAWDGP010004315">
    <property type="protein sequence ID" value="KAK3765400.1"/>
    <property type="molecule type" value="Genomic_DNA"/>
</dbReference>
<proteinExistence type="predicted"/>
<reference evidence="1" key="1">
    <citation type="journal article" date="2023" name="G3 (Bethesda)">
        <title>A reference genome for the long-term kleptoplast-retaining sea slug Elysia crispata morphotype clarki.</title>
        <authorList>
            <person name="Eastman K.E."/>
            <person name="Pendleton A.L."/>
            <person name="Shaikh M.A."/>
            <person name="Suttiyut T."/>
            <person name="Ogas R."/>
            <person name="Tomko P."/>
            <person name="Gavelis G."/>
            <person name="Widhalm J.R."/>
            <person name="Wisecaver J.H."/>
        </authorList>
    </citation>
    <scope>NUCLEOTIDE SEQUENCE</scope>
    <source>
        <strain evidence="1">ECLA1</strain>
    </source>
</reference>
<keyword evidence="2" id="KW-1185">Reference proteome</keyword>
<evidence type="ECO:0000313" key="1">
    <source>
        <dbReference type="EMBL" id="KAK3765400.1"/>
    </source>
</evidence>
<organism evidence="1 2">
    <name type="scientific">Elysia crispata</name>
    <name type="common">lettuce slug</name>
    <dbReference type="NCBI Taxonomy" id="231223"/>
    <lineage>
        <taxon>Eukaryota</taxon>
        <taxon>Metazoa</taxon>
        <taxon>Spiralia</taxon>
        <taxon>Lophotrochozoa</taxon>
        <taxon>Mollusca</taxon>
        <taxon>Gastropoda</taxon>
        <taxon>Heterobranchia</taxon>
        <taxon>Euthyneura</taxon>
        <taxon>Panpulmonata</taxon>
        <taxon>Sacoglossa</taxon>
        <taxon>Placobranchoidea</taxon>
        <taxon>Plakobranchidae</taxon>
        <taxon>Elysia</taxon>
    </lineage>
</organism>
<sequence>VQLLAVCVWEIDIFQHKRQVTTGQGGVLHFLAHQRRVLRWTHLGRDHTKPAAYHTRLVVPSHGGQSLENFSSNQPIAVPFSAYIQIGLRCGAYKPVSKHDELTGRQPFLLPTVKSCYSLGRCQKTTVAGGLGGDFRTIRLGVSAGSGVLRSFDKLGHSVYIRSKTLARGVSHVEDMETRRVGRDISQRGQPCGRHGD</sequence>
<comment type="caution">
    <text evidence="1">The sequence shown here is derived from an EMBL/GenBank/DDBJ whole genome shotgun (WGS) entry which is preliminary data.</text>
</comment>
<protein>
    <submittedName>
        <fullName evidence="1">Uncharacterized protein</fullName>
    </submittedName>
</protein>
<dbReference type="AlphaFoldDB" id="A0AAE0ZA31"/>
<accession>A0AAE0ZA31</accession>